<evidence type="ECO:0000313" key="3">
    <source>
        <dbReference type="Proteomes" id="UP000516957"/>
    </source>
</evidence>
<feature type="chain" id="PRO_5039652086" evidence="1">
    <location>
        <begin position="18"/>
        <end position="301"/>
    </location>
</feature>
<comment type="caution">
    <text evidence="2">The sequence shown here is derived from an EMBL/GenBank/DDBJ whole genome shotgun (WGS) entry which is preliminary data.</text>
</comment>
<keyword evidence="3" id="KW-1185">Reference proteome</keyword>
<gene>
    <name evidence="2" type="ORF">BKA08_001268</name>
</gene>
<accession>A0A7Y9EZT9</accession>
<reference evidence="2 3" key="1">
    <citation type="submission" date="2020-07" db="EMBL/GenBank/DDBJ databases">
        <title>Sequencing the genomes of 1000 actinobacteria strains.</title>
        <authorList>
            <person name="Klenk H.-P."/>
        </authorList>
    </citation>
    <scope>NUCLEOTIDE SEQUENCE [LARGE SCALE GENOMIC DNA]</scope>
    <source>
        <strain evidence="2 3">DSM 18965</strain>
    </source>
</reference>
<feature type="signal peptide" evidence="1">
    <location>
        <begin position="1"/>
        <end position="17"/>
    </location>
</feature>
<organism evidence="2 3">
    <name type="scientific">Nocardioides marinisabuli</name>
    <dbReference type="NCBI Taxonomy" id="419476"/>
    <lineage>
        <taxon>Bacteria</taxon>
        <taxon>Bacillati</taxon>
        <taxon>Actinomycetota</taxon>
        <taxon>Actinomycetes</taxon>
        <taxon>Propionibacteriales</taxon>
        <taxon>Nocardioidaceae</taxon>
        <taxon>Nocardioides</taxon>
    </lineage>
</organism>
<proteinExistence type="predicted"/>
<evidence type="ECO:0000256" key="1">
    <source>
        <dbReference type="SAM" id="SignalP"/>
    </source>
</evidence>
<dbReference type="PROSITE" id="PS51257">
    <property type="entry name" value="PROKAR_LIPOPROTEIN"/>
    <property type="match status" value="1"/>
</dbReference>
<dbReference type="AlphaFoldDB" id="A0A7Y9EZT9"/>
<evidence type="ECO:0000313" key="2">
    <source>
        <dbReference type="EMBL" id="NYD57030.1"/>
    </source>
</evidence>
<dbReference type="EMBL" id="JACCBE010000001">
    <property type="protein sequence ID" value="NYD57030.1"/>
    <property type="molecule type" value="Genomic_DNA"/>
</dbReference>
<dbReference type="RefSeq" id="WP_179614849.1">
    <property type="nucleotide sequence ID" value="NZ_CP059163.1"/>
</dbReference>
<keyword evidence="1" id="KW-0732">Signal</keyword>
<protein>
    <submittedName>
        <fullName evidence="2">Uncharacterized protein</fullName>
    </submittedName>
</protein>
<dbReference type="Proteomes" id="UP000516957">
    <property type="component" value="Unassembled WGS sequence"/>
</dbReference>
<sequence length="301" mass="31381">MLSRLPLLLAAAVVALAGCSSPIEPPDANEPAVPLATETAADERPPAARVVLDYVPADVARVTVTDYDQVALQLGLGELSSDLDAEERSEFWRRAETETVLLADGLLRPVQGRLQQQFSIGQEDVRWEARLFDAAGREVGFVQQWAAVVDPAVLRRAAAAGVGALRGATVVAEESLVLSGVAAPVEEPWGGDQVGALVDGPATSTYLELGCVDEAGAGDLDELAAYTLSFGSVLATARLGAPRRDLFDRLEAAAGDEAFAEVFSGGAADPSSGRLGYEIASPARAAALTLRRQLPFAACAD</sequence>
<name>A0A7Y9EZT9_9ACTN</name>